<protein>
    <submittedName>
        <fullName evidence="2">Macrolide export ATP-binding/permease protein MacB</fullName>
        <ecNumber evidence="2">3.6.3.-</ecNumber>
    </submittedName>
</protein>
<evidence type="ECO:0000313" key="2">
    <source>
        <dbReference type="EMBL" id="VTR40723.1"/>
    </source>
</evidence>
<evidence type="ECO:0000256" key="1">
    <source>
        <dbReference type="SAM" id="Phobius"/>
    </source>
</evidence>
<proteinExistence type="predicted"/>
<keyword evidence="2" id="KW-0547">Nucleotide-binding</keyword>
<organism evidence="2">
    <name type="scientific">Serratia fonticola</name>
    <dbReference type="NCBI Taxonomy" id="47917"/>
    <lineage>
        <taxon>Bacteria</taxon>
        <taxon>Pseudomonadati</taxon>
        <taxon>Pseudomonadota</taxon>
        <taxon>Gammaproteobacteria</taxon>
        <taxon>Enterobacterales</taxon>
        <taxon>Yersiniaceae</taxon>
        <taxon>Serratia</taxon>
    </lineage>
</organism>
<reference evidence="2" key="1">
    <citation type="submission" date="2019-05" db="EMBL/GenBank/DDBJ databases">
        <authorList>
            <consortium name="Pathogen Informatics"/>
        </authorList>
    </citation>
    <scope>NUCLEOTIDE SEQUENCE [LARGE SCALE GENOMIC DNA]</scope>
    <source>
        <strain evidence="2">NCTC12965</strain>
    </source>
</reference>
<dbReference type="GO" id="GO:0005524">
    <property type="term" value="F:ATP binding"/>
    <property type="evidence" value="ECO:0007669"/>
    <property type="project" value="UniProtKB-KW"/>
</dbReference>
<dbReference type="GO" id="GO:0016787">
    <property type="term" value="F:hydrolase activity"/>
    <property type="evidence" value="ECO:0007669"/>
    <property type="project" value="UniProtKB-KW"/>
</dbReference>
<keyword evidence="1" id="KW-1133">Transmembrane helix</keyword>
<accession>A0A4U9V4L6</accession>
<feature type="transmembrane region" description="Helical" evidence="1">
    <location>
        <begin position="67"/>
        <end position="87"/>
    </location>
</feature>
<keyword evidence="2" id="KW-0067">ATP-binding</keyword>
<keyword evidence="1" id="KW-0812">Transmembrane</keyword>
<dbReference type="AlphaFoldDB" id="A0A4U9V4L6"/>
<name>A0A4U9V4L6_SERFO</name>
<keyword evidence="1" id="KW-0472">Membrane</keyword>
<dbReference type="EMBL" id="CABEEZ010000097">
    <property type="protein sequence ID" value="VTR40723.1"/>
    <property type="molecule type" value="Genomic_DNA"/>
</dbReference>
<keyword evidence="2" id="KW-0378">Hydrolase</keyword>
<sequence>MANQAQRIIEISDGEIVADQRNEAVALQETKPALPVAAATGRNPFWPSVQEAVKMAWRALLGHRARAFLSMLGIIIGVSSVVSSMAVG</sequence>
<dbReference type="EC" id="3.6.3.-" evidence="2"/>
<gene>
    <name evidence="2" type="primary">macB_12</name>
    <name evidence="2" type="ORF">NCTC12965_04543</name>
</gene>